<organism evidence="2 3">
    <name type="scientific">Roseateles oligotrophus</name>
    <dbReference type="NCBI Taxonomy" id="1769250"/>
    <lineage>
        <taxon>Bacteria</taxon>
        <taxon>Pseudomonadati</taxon>
        <taxon>Pseudomonadota</taxon>
        <taxon>Betaproteobacteria</taxon>
        <taxon>Burkholderiales</taxon>
        <taxon>Sphaerotilaceae</taxon>
        <taxon>Roseateles</taxon>
    </lineage>
</organism>
<dbReference type="AlphaFoldDB" id="A0A840LDR6"/>
<reference evidence="2 3" key="1">
    <citation type="submission" date="2020-08" db="EMBL/GenBank/DDBJ databases">
        <title>Functional genomics of gut bacteria from endangered species of beetles.</title>
        <authorList>
            <person name="Carlos-Shanley C."/>
        </authorList>
    </citation>
    <scope>NUCLEOTIDE SEQUENCE [LARGE SCALE GENOMIC DNA]</scope>
    <source>
        <strain evidence="2 3">S00239</strain>
    </source>
</reference>
<sequence>MDTHASLMESLASSQQEPPAEMNIYELRRPSVDELQRRLRKWLRLGGEVCEKSFDRGEWTHYEDRTLVRLPQGAQALMYHASGAFKLSSGRAPMEALFKEMEPAAKLTESAEAMLKSLGVQEQLGRGESLSFERLWQTKAGAQDREGKAVEPVLCRAIAAFRHHVDGIPVLGPASLALQMAGGGAFDSLSVLMRGPAPEALESAKVIHPERAARALVQHLAGQLGQMDSASGMVASTRKPASELKIECPAGMQFGYLSLPKRKVQRLLAPVYIAMFQLDHGLEKQAMVLAVSATEKSYLALHAPGSESLVSASSKTAARKCC</sequence>
<keyword evidence="3" id="KW-1185">Reference proteome</keyword>
<dbReference type="EMBL" id="JACHLP010000003">
    <property type="protein sequence ID" value="MBB4843467.1"/>
    <property type="molecule type" value="Genomic_DNA"/>
</dbReference>
<comment type="caution">
    <text evidence="2">The sequence shown here is derived from an EMBL/GenBank/DDBJ whole genome shotgun (WGS) entry which is preliminary data.</text>
</comment>
<gene>
    <name evidence="2" type="ORF">HNP55_001986</name>
</gene>
<feature type="region of interest" description="Disordered" evidence="1">
    <location>
        <begin position="1"/>
        <end position="21"/>
    </location>
</feature>
<protein>
    <submittedName>
        <fullName evidence="2">Uncharacterized protein</fullName>
    </submittedName>
</protein>
<evidence type="ECO:0000313" key="2">
    <source>
        <dbReference type="EMBL" id="MBB4843467.1"/>
    </source>
</evidence>
<proteinExistence type="predicted"/>
<dbReference type="Proteomes" id="UP000562027">
    <property type="component" value="Unassembled WGS sequence"/>
</dbReference>
<dbReference type="RefSeq" id="WP_184298746.1">
    <property type="nucleotide sequence ID" value="NZ_JACHLP010000003.1"/>
</dbReference>
<accession>A0A840LDR6</accession>
<evidence type="ECO:0000256" key="1">
    <source>
        <dbReference type="SAM" id="MobiDB-lite"/>
    </source>
</evidence>
<name>A0A840LDR6_9BURK</name>
<evidence type="ECO:0000313" key="3">
    <source>
        <dbReference type="Proteomes" id="UP000562027"/>
    </source>
</evidence>